<comment type="caution">
    <text evidence="1">The sequence shown here is derived from an EMBL/GenBank/DDBJ whole genome shotgun (WGS) entry which is preliminary data.</text>
</comment>
<accession>A0A9X1TIN8</accession>
<organism evidence="1 2">
    <name type="scientific">Streptomyces muensis</name>
    <dbReference type="NCBI Taxonomy" id="1077944"/>
    <lineage>
        <taxon>Bacteria</taxon>
        <taxon>Bacillati</taxon>
        <taxon>Actinomycetota</taxon>
        <taxon>Actinomycetes</taxon>
        <taxon>Kitasatosporales</taxon>
        <taxon>Streptomycetaceae</taxon>
        <taxon>Streptomyces</taxon>
    </lineage>
</organism>
<dbReference type="EMBL" id="JAKEIP010000005">
    <property type="protein sequence ID" value="MCF1592437.1"/>
    <property type="molecule type" value="Genomic_DNA"/>
</dbReference>
<keyword evidence="2" id="KW-1185">Reference proteome</keyword>
<sequence length="86" mass="9685">MTSATSTATGSDHWVRFDPQGCAQSSSYVDEIGPLAEDAHKQFVPKVADRRREAAEGWTMERLTKQEWRERALPCFQGTCTHGKRS</sequence>
<proteinExistence type="predicted"/>
<evidence type="ECO:0000313" key="2">
    <source>
        <dbReference type="Proteomes" id="UP001139384"/>
    </source>
</evidence>
<gene>
    <name evidence="1" type="ORF">L0P92_02480</name>
</gene>
<dbReference type="AlphaFoldDB" id="A0A9X1TIN8"/>
<reference evidence="1" key="1">
    <citation type="submission" date="2022-01" db="EMBL/GenBank/DDBJ databases">
        <title>Draft Genome Sequences of Seven Type Strains of the Genus Streptomyces.</title>
        <authorList>
            <person name="Aziz S."/>
            <person name="Coretto E."/>
            <person name="Chronakova A."/>
            <person name="Sproer C."/>
            <person name="Huber K."/>
            <person name="Nouioui I."/>
            <person name="Gross H."/>
        </authorList>
    </citation>
    <scope>NUCLEOTIDE SEQUENCE</scope>
    <source>
        <strain evidence="1">DSM 103493</strain>
    </source>
</reference>
<protein>
    <submittedName>
        <fullName evidence="1">Uncharacterized protein</fullName>
    </submittedName>
</protein>
<evidence type="ECO:0000313" key="1">
    <source>
        <dbReference type="EMBL" id="MCF1592437.1"/>
    </source>
</evidence>
<name>A0A9X1TIN8_STRM4</name>
<dbReference type="Proteomes" id="UP001139384">
    <property type="component" value="Unassembled WGS sequence"/>
</dbReference>
<dbReference type="RefSeq" id="WP_176188010.1">
    <property type="nucleotide sequence ID" value="NZ_JAKEIP010000005.1"/>
</dbReference>